<comment type="caution">
    <text evidence="2">The sequence shown here is derived from an EMBL/GenBank/DDBJ whole genome shotgun (WGS) entry which is preliminary data.</text>
</comment>
<dbReference type="EMBL" id="QFNF01000014">
    <property type="protein sequence ID" value="PZO78108.1"/>
    <property type="molecule type" value="Genomic_DNA"/>
</dbReference>
<evidence type="ECO:0000256" key="1">
    <source>
        <dbReference type="SAM" id="SignalP"/>
    </source>
</evidence>
<dbReference type="InterPro" id="IPR011990">
    <property type="entry name" value="TPR-like_helical_dom_sf"/>
</dbReference>
<dbReference type="Gene3D" id="1.25.40.10">
    <property type="entry name" value="Tetratricopeptide repeat domain"/>
    <property type="match status" value="1"/>
</dbReference>
<dbReference type="SUPFAM" id="SSF48452">
    <property type="entry name" value="TPR-like"/>
    <property type="match status" value="1"/>
</dbReference>
<evidence type="ECO:0000313" key="2">
    <source>
        <dbReference type="EMBL" id="PZO78108.1"/>
    </source>
</evidence>
<organism evidence="2 3">
    <name type="scientific">Sphingomonas hengshuiensis</name>
    <dbReference type="NCBI Taxonomy" id="1609977"/>
    <lineage>
        <taxon>Bacteria</taxon>
        <taxon>Pseudomonadati</taxon>
        <taxon>Pseudomonadota</taxon>
        <taxon>Alphaproteobacteria</taxon>
        <taxon>Sphingomonadales</taxon>
        <taxon>Sphingomonadaceae</taxon>
        <taxon>Sphingomonas</taxon>
    </lineage>
</organism>
<dbReference type="AlphaFoldDB" id="A0A2W5BAR8"/>
<protein>
    <recommendedName>
        <fullName evidence="4">Tetratricopeptide repeat protein</fullName>
    </recommendedName>
</protein>
<gene>
    <name evidence="2" type="ORF">DI632_07240</name>
</gene>
<proteinExistence type="predicted"/>
<sequence>MRIGTIALLAPALAVMGIASSANAQNAQYAHAAITAGDLSSAQRSLERETRAGSREPEVLLNLAAVYAMTQRPDAARDLYARVLAGEDVSLVLPSARVATAHDVARRGLQMLNRPATLRLTSR</sequence>
<evidence type="ECO:0000313" key="3">
    <source>
        <dbReference type="Proteomes" id="UP000248614"/>
    </source>
</evidence>
<feature type="signal peptide" evidence="1">
    <location>
        <begin position="1"/>
        <end position="24"/>
    </location>
</feature>
<accession>A0A2W5BAR8</accession>
<evidence type="ECO:0008006" key="4">
    <source>
        <dbReference type="Google" id="ProtNLM"/>
    </source>
</evidence>
<name>A0A2W5BAR8_9SPHN</name>
<reference evidence="2 3" key="1">
    <citation type="submission" date="2017-08" db="EMBL/GenBank/DDBJ databases">
        <title>Infants hospitalized years apart are colonized by the same room-sourced microbial strains.</title>
        <authorList>
            <person name="Brooks B."/>
            <person name="Olm M.R."/>
            <person name="Firek B.A."/>
            <person name="Baker R."/>
            <person name="Thomas B.C."/>
            <person name="Morowitz M.J."/>
            <person name="Banfield J.F."/>
        </authorList>
    </citation>
    <scope>NUCLEOTIDE SEQUENCE [LARGE SCALE GENOMIC DNA]</scope>
    <source>
        <strain evidence="2">S2_018_000_R3_110</strain>
    </source>
</reference>
<dbReference type="Proteomes" id="UP000248614">
    <property type="component" value="Unassembled WGS sequence"/>
</dbReference>
<feature type="chain" id="PRO_5016021959" description="Tetratricopeptide repeat protein" evidence="1">
    <location>
        <begin position="25"/>
        <end position="123"/>
    </location>
</feature>
<keyword evidence="1" id="KW-0732">Signal</keyword>